<keyword evidence="3" id="KW-1003">Cell membrane</keyword>
<comment type="caution">
    <text evidence="9">The sequence shown here is derived from an EMBL/GenBank/DDBJ whole genome shotgun (WGS) entry which is preliminary data.</text>
</comment>
<dbReference type="RefSeq" id="WP_216318989.1">
    <property type="nucleotide sequence ID" value="NZ_JAHKRT010000001.1"/>
</dbReference>
<keyword evidence="7" id="KW-0812">Transmembrane</keyword>
<protein>
    <submittedName>
        <fullName evidence="9">Glucans biosynthesis glucosyltransferase MdoH</fullName>
        <ecNumber evidence="9">2.4.1.-</ecNumber>
    </submittedName>
</protein>
<dbReference type="Pfam" id="PF13632">
    <property type="entry name" value="Glyco_trans_2_3"/>
    <property type="match status" value="1"/>
</dbReference>
<feature type="transmembrane region" description="Helical" evidence="7">
    <location>
        <begin position="76"/>
        <end position="101"/>
    </location>
</feature>
<dbReference type="NCBIfam" id="NF003958">
    <property type="entry name" value="PRK05454.2-1"/>
    <property type="match status" value="1"/>
</dbReference>
<feature type="transmembrane region" description="Helical" evidence="7">
    <location>
        <begin position="46"/>
        <end position="64"/>
    </location>
</feature>
<keyword evidence="6 7" id="KW-1133">Transmembrane helix</keyword>
<evidence type="ECO:0000256" key="6">
    <source>
        <dbReference type="ARBA" id="ARBA00022989"/>
    </source>
</evidence>
<feature type="transmembrane region" description="Helical" evidence="7">
    <location>
        <begin position="427"/>
        <end position="449"/>
    </location>
</feature>
<evidence type="ECO:0000256" key="1">
    <source>
        <dbReference type="ARBA" id="ARBA00004429"/>
    </source>
</evidence>
<keyword evidence="7" id="KW-0472">Membrane</keyword>
<keyword evidence="4 9" id="KW-0328">Glycosyltransferase</keyword>
<accession>A0ABS6BFG1</accession>
<dbReference type="Proteomes" id="UP000776276">
    <property type="component" value="Unassembled WGS sequence"/>
</dbReference>
<evidence type="ECO:0000313" key="9">
    <source>
        <dbReference type="EMBL" id="MBU3076571.1"/>
    </source>
</evidence>
<dbReference type="PANTHER" id="PTHR43867">
    <property type="entry name" value="CELLULOSE SYNTHASE CATALYTIC SUBUNIT A [UDP-FORMING]"/>
    <property type="match status" value="1"/>
</dbReference>
<sequence length="599" mass="64279">MSHAAANELMPPEAPLAMREQDFARHGGTARMPEPLSDDMTARRTILVLATLLLAAAAGTELRVALSQDGLTLSDILLLLLFWPLFAWIAFGFVGSAVGFWQLLTRRTMIEPAPPSARPVGRTAILVPIRNEDIDAVSRRIAAMASSIAATGSADRFAFFMLSDSGAAEGEAEVKAARRLRRNSPVPVYYRRRAINHARKPGNIADWVRNNGADWDYMLVLDADSMMGGRTIAGLAAAMDARPGVGLIQTSPNIIGAQTLFARWQQFATRLYGPIASAGLMWWSGSEATFWGHNAILRTRAFAESCGLPALPGAAPFGGHIMSHDMVEAALLRRDGWGVHMIMVADSFEEYPPTLVDHAIRDRRWCQGNIQHVRLFGAAGFHWVNRLQLIIGASAYVTSPLWLLLLLAATAGHLTPAGVDALAPSPWILGLTLLLLFGPKLMGLGLALADPARRAAFGGAKRLILSTAVEIPLAILTAPATMLTQTMALIDIVRGRASGWAPQSRESNGIALADALRHYRPHMIAGVGLLALSALLNADLWWIAPVVAGLLAAPLVASITSRRDLGERAAAIGLFQVPGEGLPSREPRSPTSARAAQRV</sequence>
<comment type="subcellular location">
    <subcellularLocation>
        <location evidence="1">Cell inner membrane</location>
        <topology evidence="1">Multi-pass membrane protein</topology>
    </subcellularLocation>
</comment>
<evidence type="ECO:0000256" key="4">
    <source>
        <dbReference type="ARBA" id="ARBA00022676"/>
    </source>
</evidence>
<keyword evidence="5 9" id="KW-0808">Transferase</keyword>
<reference evidence="9 10" key="1">
    <citation type="submission" date="2021-06" db="EMBL/GenBank/DDBJ databases">
        <title>Sphingomonas sp. XMGL2, whole genome shotgun sequencing project.</title>
        <authorList>
            <person name="Zhao G."/>
            <person name="Shen L."/>
        </authorList>
    </citation>
    <scope>NUCLEOTIDE SEQUENCE [LARGE SCALE GENOMIC DNA]</scope>
    <source>
        <strain evidence="9 10">XMGL2</strain>
    </source>
</reference>
<feature type="transmembrane region" description="Helical" evidence="7">
    <location>
        <begin position="389"/>
        <end position="415"/>
    </location>
</feature>
<name>A0ABS6BFG1_9SPHN</name>
<dbReference type="NCBIfam" id="NF003962">
    <property type="entry name" value="PRK05454.2-5"/>
    <property type="match status" value="1"/>
</dbReference>
<organism evidence="9 10">
    <name type="scientific">Sphingomonas quercus</name>
    <dbReference type="NCBI Taxonomy" id="2842451"/>
    <lineage>
        <taxon>Bacteria</taxon>
        <taxon>Pseudomonadati</taxon>
        <taxon>Pseudomonadota</taxon>
        <taxon>Alphaproteobacteria</taxon>
        <taxon>Sphingomonadales</taxon>
        <taxon>Sphingomonadaceae</taxon>
        <taxon>Sphingomonas</taxon>
    </lineage>
</organism>
<evidence type="ECO:0000256" key="7">
    <source>
        <dbReference type="SAM" id="Phobius"/>
    </source>
</evidence>
<evidence type="ECO:0000256" key="2">
    <source>
        <dbReference type="ARBA" id="ARBA00004881"/>
    </source>
</evidence>
<dbReference type="EMBL" id="JAHKRT010000001">
    <property type="protein sequence ID" value="MBU3076571.1"/>
    <property type="molecule type" value="Genomic_DNA"/>
</dbReference>
<evidence type="ECO:0000256" key="3">
    <source>
        <dbReference type="ARBA" id="ARBA00022475"/>
    </source>
</evidence>
<comment type="pathway">
    <text evidence="2">Glycan metabolism.</text>
</comment>
<dbReference type="InterPro" id="IPR050321">
    <property type="entry name" value="Glycosyltr_2/OpgH_subfam"/>
</dbReference>
<evidence type="ECO:0000259" key="8">
    <source>
        <dbReference type="Pfam" id="PF13632"/>
    </source>
</evidence>
<feature type="transmembrane region" description="Helical" evidence="7">
    <location>
        <begin position="469"/>
        <end position="490"/>
    </location>
</feature>
<feature type="domain" description="Glycosyltransferase 2-like" evidence="8">
    <location>
        <begin position="219"/>
        <end position="435"/>
    </location>
</feature>
<evidence type="ECO:0000256" key="5">
    <source>
        <dbReference type="ARBA" id="ARBA00022679"/>
    </source>
</evidence>
<dbReference type="InterPro" id="IPR001173">
    <property type="entry name" value="Glyco_trans_2-like"/>
</dbReference>
<dbReference type="PANTHER" id="PTHR43867:SF5">
    <property type="entry name" value="GLUCANS BIOSYNTHESIS GLUCOSYLTRANSFERASE H"/>
    <property type="match status" value="1"/>
</dbReference>
<gene>
    <name evidence="9" type="primary">mdoH</name>
    <name evidence="9" type="ORF">KOF26_01725</name>
</gene>
<keyword evidence="10" id="KW-1185">Reference proteome</keyword>
<evidence type="ECO:0000313" key="10">
    <source>
        <dbReference type="Proteomes" id="UP000776276"/>
    </source>
</evidence>
<dbReference type="GO" id="GO:0016757">
    <property type="term" value="F:glycosyltransferase activity"/>
    <property type="evidence" value="ECO:0007669"/>
    <property type="project" value="UniProtKB-KW"/>
</dbReference>
<feature type="transmembrane region" description="Helical" evidence="7">
    <location>
        <begin position="540"/>
        <end position="559"/>
    </location>
</feature>
<proteinExistence type="predicted"/>
<dbReference type="EC" id="2.4.1.-" evidence="9"/>